<feature type="domain" description="HTH tetR-type" evidence="5">
    <location>
        <begin position="3"/>
        <end position="63"/>
    </location>
</feature>
<feature type="DNA-binding region" description="H-T-H motif" evidence="4">
    <location>
        <begin position="26"/>
        <end position="45"/>
    </location>
</feature>
<dbReference type="OrthoDB" id="4567939at2"/>
<keyword evidence="1" id="KW-0805">Transcription regulation</keyword>
<dbReference type="Proteomes" id="UP000002218">
    <property type="component" value="Chromosome"/>
</dbReference>
<dbReference type="GO" id="GO:0003677">
    <property type="term" value="F:DNA binding"/>
    <property type="evidence" value="ECO:0007669"/>
    <property type="project" value="UniProtKB-UniRule"/>
</dbReference>
<dbReference type="RefSeq" id="WP_015746126.1">
    <property type="nucleotide sequence ID" value="NC_013235.1"/>
</dbReference>
<dbReference type="Gene3D" id="1.10.357.10">
    <property type="entry name" value="Tetracycline Repressor, domain 2"/>
    <property type="match status" value="1"/>
</dbReference>
<evidence type="ECO:0000256" key="4">
    <source>
        <dbReference type="PROSITE-ProRule" id="PRU00335"/>
    </source>
</evidence>
<accession>C8X9E2</accession>
<evidence type="ECO:0000256" key="2">
    <source>
        <dbReference type="ARBA" id="ARBA00023125"/>
    </source>
</evidence>
<dbReference type="Pfam" id="PF00440">
    <property type="entry name" value="TetR_N"/>
    <property type="match status" value="1"/>
</dbReference>
<dbReference type="AlphaFoldDB" id="C8X9E2"/>
<dbReference type="InParanoid" id="C8X9E2"/>
<evidence type="ECO:0000259" key="5">
    <source>
        <dbReference type="PROSITE" id="PS50977"/>
    </source>
</evidence>
<gene>
    <name evidence="6" type="ordered locus">Namu_0798</name>
</gene>
<organism evidence="6 7">
    <name type="scientific">Nakamurella multipartita (strain ATCC 700099 / DSM 44233 / CIP 104796 / JCM 9543 / NBRC 105858 / Y-104)</name>
    <name type="common">Microsphaera multipartita</name>
    <dbReference type="NCBI Taxonomy" id="479431"/>
    <lineage>
        <taxon>Bacteria</taxon>
        <taxon>Bacillati</taxon>
        <taxon>Actinomycetota</taxon>
        <taxon>Actinomycetes</taxon>
        <taxon>Nakamurellales</taxon>
        <taxon>Nakamurellaceae</taxon>
        <taxon>Nakamurella</taxon>
    </lineage>
</organism>
<protein>
    <submittedName>
        <fullName evidence="6">Transcriptional regulator, TetR family</fullName>
    </submittedName>
</protein>
<dbReference type="PANTHER" id="PTHR47506">
    <property type="entry name" value="TRANSCRIPTIONAL REGULATORY PROTEIN"/>
    <property type="match status" value="1"/>
</dbReference>
<evidence type="ECO:0000256" key="3">
    <source>
        <dbReference type="ARBA" id="ARBA00023163"/>
    </source>
</evidence>
<keyword evidence="2 4" id="KW-0238">DNA-binding</keyword>
<dbReference type="Pfam" id="PF21993">
    <property type="entry name" value="TetR_C_13_2"/>
    <property type="match status" value="1"/>
</dbReference>
<dbReference type="PANTHER" id="PTHR47506:SF3">
    <property type="entry name" value="HTH-TYPE TRANSCRIPTIONAL REGULATOR LMRA"/>
    <property type="match status" value="1"/>
</dbReference>
<proteinExistence type="predicted"/>
<dbReference type="KEGG" id="nml:Namu_0798"/>
<evidence type="ECO:0000313" key="7">
    <source>
        <dbReference type="Proteomes" id="UP000002218"/>
    </source>
</evidence>
<name>C8X9E2_NAKMY</name>
<dbReference type="STRING" id="479431.Namu_0798"/>
<sequence>MANDTRARMVTGAARMISRRGVDAMSLRELAEQEGVPLGSTYHFFPGGKAALVDEAVNYVGDQVAGSIAATQGKGTEHIVRWVLFAWRRILLRSDFQAGCPVLAAAVAKDERHRATARAVFDRWTTGLIEVLVDDGVPADRAPAVARTVIASLEGAVGLARAFGEIGPLDDVQGELIALVRAAVESGAGAPDRG</sequence>
<dbReference type="InterPro" id="IPR054156">
    <property type="entry name" value="YxaF_TetR_C"/>
</dbReference>
<reference evidence="6 7" key="2">
    <citation type="journal article" date="2010" name="Stand. Genomic Sci.">
        <title>Complete genome sequence of Nakamurella multipartita type strain (Y-104).</title>
        <authorList>
            <person name="Tice H."/>
            <person name="Mayilraj S."/>
            <person name="Sims D."/>
            <person name="Lapidus A."/>
            <person name="Nolan M."/>
            <person name="Lucas S."/>
            <person name="Glavina Del Rio T."/>
            <person name="Copeland A."/>
            <person name="Cheng J.F."/>
            <person name="Meincke L."/>
            <person name="Bruce D."/>
            <person name="Goodwin L."/>
            <person name="Pitluck S."/>
            <person name="Ivanova N."/>
            <person name="Mavromatis K."/>
            <person name="Ovchinnikova G."/>
            <person name="Pati A."/>
            <person name="Chen A."/>
            <person name="Palaniappan K."/>
            <person name="Land M."/>
            <person name="Hauser L."/>
            <person name="Chang Y.J."/>
            <person name="Jeffries C.D."/>
            <person name="Detter J.C."/>
            <person name="Brettin T."/>
            <person name="Rohde M."/>
            <person name="Goker M."/>
            <person name="Bristow J."/>
            <person name="Eisen J.A."/>
            <person name="Markowitz V."/>
            <person name="Hugenholtz P."/>
            <person name="Kyrpides N.C."/>
            <person name="Klenk H.P."/>
            <person name="Chen F."/>
        </authorList>
    </citation>
    <scope>NUCLEOTIDE SEQUENCE [LARGE SCALE GENOMIC DNA]</scope>
    <source>
        <strain evidence="7">ATCC 700099 / DSM 44233 / CIP 104796 / JCM 9543 / NBRC 105858 / Y-104</strain>
    </source>
</reference>
<dbReference type="InterPro" id="IPR009057">
    <property type="entry name" value="Homeodomain-like_sf"/>
</dbReference>
<evidence type="ECO:0000313" key="6">
    <source>
        <dbReference type="EMBL" id="ACV77210.1"/>
    </source>
</evidence>
<dbReference type="EMBL" id="CP001737">
    <property type="protein sequence ID" value="ACV77210.1"/>
    <property type="molecule type" value="Genomic_DNA"/>
</dbReference>
<reference evidence="7" key="1">
    <citation type="submission" date="2009-09" db="EMBL/GenBank/DDBJ databases">
        <title>The complete genome of Nakamurella multipartita DSM 44233.</title>
        <authorList>
            <consortium name="US DOE Joint Genome Institute (JGI-PGF)"/>
            <person name="Lucas S."/>
            <person name="Copeland A."/>
            <person name="Lapidus A."/>
            <person name="Glavina del Rio T."/>
            <person name="Dalin E."/>
            <person name="Tice H."/>
            <person name="Bruce D."/>
            <person name="Goodwin L."/>
            <person name="Pitluck S."/>
            <person name="Kyrpides N."/>
            <person name="Mavromatis K."/>
            <person name="Ivanova N."/>
            <person name="Ovchinnikova G."/>
            <person name="Sims D."/>
            <person name="Meincke L."/>
            <person name="Brettin T."/>
            <person name="Detter J.C."/>
            <person name="Han C."/>
            <person name="Larimer F."/>
            <person name="Land M."/>
            <person name="Hauser L."/>
            <person name="Markowitz V."/>
            <person name="Cheng J.-F."/>
            <person name="Hugenholtz P."/>
            <person name="Woyke T."/>
            <person name="Wu D."/>
            <person name="Klenk H.-P."/>
            <person name="Eisen J.A."/>
        </authorList>
    </citation>
    <scope>NUCLEOTIDE SEQUENCE [LARGE SCALE GENOMIC DNA]</scope>
    <source>
        <strain evidence="7">ATCC 700099 / DSM 44233 / CIP 104796 / JCM 9543 / NBRC 105858 / Y-104</strain>
    </source>
</reference>
<dbReference type="PROSITE" id="PS50977">
    <property type="entry name" value="HTH_TETR_2"/>
    <property type="match status" value="1"/>
</dbReference>
<dbReference type="FunCoup" id="C8X9E2">
    <property type="interactions" value="3"/>
</dbReference>
<keyword evidence="3" id="KW-0804">Transcription</keyword>
<evidence type="ECO:0000256" key="1">
    <source>
        <dbReference type="ARBA" id="ARBA00023015"/>
    </source>
</evidence>
<dbReference type="SUPFAM" id="SSF46689">
    <property type="entry name" value="Homeodomain-like"/>
    <property type="match status" value="1"/>
</dbReference>
<dbReference type="HOGENOM" id="CLU_069356_28_1_11"/>
<dbReference type="eggNOG" id="COG1309">
    <property type="taxonomic scope" value="Bacteria"/>
</dbReference>
<dbReference type="SUPFAM" id="SSF48498">
    <property type="entry name" value="Tetracyclin repressor-like, C-terminal domain"/>
    <property type="match status" value="1"/>
</dbReference>
<dbReference type="InterPro" id="IPR001647">
    <property type="entry name" value="HTH_TetR"/>
</dbReference>
<dbReference type="InterPro" id="IPR036271">
    <property type="entry name" value="Tet_transcr_reg_TetR-rel_C_sf"/>
</dbReference>
<keyword evidence="7" id="KW-1185">Reference proteome</keyword>